<reference evidence="2" key="1">
    <citation type="submission" date="2021-12" db="EMBL/GenBank/DDBJ databases">
        <authorList>
            <person name="King R."/>
        </authorList>
    </citation>
    <scope>NUCLEOTIDE SEQUENCE</scope>
</reference>
<dbReference type="Proteomes" id="UP001154078">
    <property type="component" value="Chromosome 1"/>
</dbReference>
<feature type="region of interest" description="Disordered" evidence="1">
    <location>
        <begin position="98"/>
        <end position="119"/>
    </location>
</feature>
<dbReference type="EMBL" id="OV121132">
    <property type="protein sequence ID" value="CAH0545679.1"/>
    <property type="molecule type" value="Genomic_DNA"/>
</dbReference>
<dbReference type="AlphaFoldDB" id="A0A9P0FB59"/>
<feature type="region of interest" description="Disordered" evidence="1">
    <location>
        <begin position="151"/>
        <end position="230"/>
    </location>
</feature>
<evidence type="ECO:0000313" key="3">
    <source>
        <dbReference type="Proteomes" id="UP001154078"/>
    </source>
</evidence>
<name>A0A9P0FB59_BRAAE</name>
<keyword evidence="3" id="KW-1185">Reference proteome</keyword>
<dbReference type="OrthoDB" id="6778459at2759"/>
<gene>
    <name evidence="2" type="ORF">MELIAE_LOCUS42</name>
</gene>
<feature type="compositionally biased region" description="Basic and acidic residues" evidence="1">
    <location>
        <begin position="151"/>
        <end position="177"/>
    </location>
</feature>
<accession>A0A9P0FB59</accession>
<feature type="compositionally biased region" description="Polar residues" evidence="1">
    <location>
        <begin position="101"/>
        <end position="111"/>
    </location>
</feature>
<evidence type="ECO:0000256" key="1">
    <source>
        <dbReference type="SAM" id="MobiDB-lite"/>
    </source>
</evidence>
<evidence type="ECO:0000313" key="2">
    <source>
        <dbReference type="EMBL" id="CAH0545679.1"/>
    </source>
</evidence>
<proteinExistence type="predicted"/>
<protein>
    <submittedName>
        <fullName evidence="2">Uncharacterized protein</fullName>
    </submittedName>
</protein>
<sequence>MAEYMWPVDEFKHSKIFDFKHKSTSRYSKYSPPHENVAMERIHVPQKIKTIYHTKIIKVPEHHHYFHEKEKIVPEHHHYIHEKEKLVKFDDHQNDGIDYYNNKNDYQNEFQPSEFHPQEYHRKEPDNYEENDYTRQNPKNYQLDYQTKEQNYEQNEYSRHKQRHDPKSSHGYEIEESKSEDDEDPYYPPHPLHRDHSYPSASEPKPKRVAHRKRPPQRNVSKKHYKRKFH</sequence>
<feature type="compositionally biased region" description="Basic residues" evidence="1">
    <location>
        <begin position="207"/>
        <end position="230"/>
    </location>
</feature>
<organism evidence="2 3">
    <name type="scientific">Brassicogethes aeneus</name>
    <name type="common">Rape pollen beetle</name>
    <name type="synonym">Meligethes aeneus</name>
    <dbReference type="NCBI Taxonomy" id="1431903"/>
    <lineage>
        <taxon>Eukaryota</taxon>
        <taxon>Metazoa</taxon>
        <taxon>Ecdysozoa</taxon>
        <taxon>Arthropoda</taxon>
        <taxon>Hexapoda</taxon>
        <taxon>Insecta</taxon>
        <taxon>Pterygota</taxon>
        <taxon>Neoptera</taxon>
        <taxon>Endopterygota</taxon>
        <taxon>Coleoptera</taxon>
        <taxon>Polyphaga</taxon>
        <taxon>Cucujiformia</taxon>
        <taxon>Nitidulidae</taxon>
        <taxon>Meligethinae</taxon>
        <taxon>Brassicogethes</taxon>
    </lineage>
</organism>